<dbReference type="RefSeq" id="WP_103933143.1">
    <property type="nucleotide sequence ID" value="NZ_FNVA01000003.1"/>
</dbReference>
<comment type="function">
    <text evidence="1">Probable oxidoreductase that may play a role as regulator of mitochondrial function.</text>
</comment>
<proteinExistence type="predicted"/>
<evidence type="ECO:0000313" key="6">
    <source>
        <dbReference type="Proteomes" id="UP000236728"/>
    </source>
</evidence>
<dbReference type="AlphaFoldDB" id="A0A1H5YG13"/>
<dbReference type="InterPro" id="IPR036188">
    <property type="entry name" value="FAD/NAD-bd_sf"/>
</dbReference>
<dbReference type="PANTHER" id="PTHR10668:SF105">
    <property type="entry name" value="DEHYDROGENASE-RELATED"/>
    <property type="match status" value="1"/>
</dbReference>
<dbReference type="Gene3D" id="3.50.50.60">
    <property type="entry name" value="FAD/NAD(P)-binding domain"/>
    <property type="match status" value="1"/>
</dbReference>
<evidence type="ECO:0000256" key="2">
    <source>
        <dbReference type="ARBA" id="ARBA00038825"/>
    </source>
</evidence>
<organism evidence="5 6">
    <name type="scientific">Bryocella elongata</name>
    <dbReference type="NCBI Taxonomy" id="863522"/>
    <lineage>
        <taxon>Bacteria</taxon>
        <taxon>Pseudomonadati</taxon>
        <taxon>Acidobacteriota</taxon>
        <taxon>Terriglobia</taxon>
        <taxon>Terriglobales</taxon>
        <taxon>Acidobacteriaceae</taxon>
        <taxon>Bryocella</taxon>
    </lineage>
</organism>
<keyword evidence="6" id="KW-1185">Reference proteome</keyword>
<evidence type="ECO:0000313" key="5">
    <source>
        <dbReference type="EMBL" id="SEG22635.1"/>
    </source>
</evidence>
<evidence type="ECO:0000256" key="1">
    <source>
        <dbReference type="ARBA" id="ARBA00037217"/>
    </source>
</evidence>
<dbReference type="EMBL" id="FNVA01000003">
    <property type="protein sequence ID" value="SEG22635.1"/>
    <property type="molecule type" value="Genomic_DNA"/>
</dbReference>
<dbReference type="SUPFAM" id="SSF51905">
    <property type="entry name" value="FAD/NAD(P)-binding domain"/>
    <property type="match status" value="1"/>
</dbReference>
<sequence>MPLRSANIVGSGPNGLAAAITLAQRGVKVTVYERMAQPGGACCTAELTLPGFKHDMGATSFPMAVGSPFLTTLPLEKFGLKWVHSPAPLAHPLDDGTAVFLERDLAATAAQFNDHDRLAWLGLLSPLVDDWTSFIDQVLRPLRSLPKHPLNMAAFGINAMMPATMLTRLLFRSQRSRALFAGNAAHSVLPLDRPASSAAGLVLAAAAHAVGWPLVEGGAGRLGQAMADYFVSLGGRIELNADITSLEQMDEADVTLFDTSPRTLDRVAGIQLTSSFRTRMRHYSYGPGAYKLDWALSAPIPWAAKGVDRAATVHLGGPQSEIARSESAAFRSKSCDKPFVLLVQPSLFDPTRAPEGKHTAWAYCHVPNAAGPAPGEDYTEHIEAQVERFAPGFRETILARHVHTPQGLEGWNPNLIGGDVAGGAMTLSQLVNRPTAHLYETSNPKLYLCSASTPPGGGVHGMCGYLAALAALKNLS</sequence>
<name>A0A1H5YG13_9BACT</name>
<dbReference type="InterPro" id="IPR002937">
    <property type="entry name" value="Amino_oxidase"/>
</dbReference>
<comment type="subunit">
    <text evidence="2">Interacts with COX5B; this interaction may contribute to localize PYROXD2 to the inner face of the inner mitochondrial membrane.</text>
</comment>
<accession>A0A1H5YG13</accession>
<reference evidence="5 6" key="1">
    <citation type="submission" date="2016-10" db="EMBL/GenBank/DDBJ databases">
        <authorList>
            <person name="de Groot N.N."/>
        </authorList>
    </citation>
    <scope>NUCLEOTIDE SEQUENCE [LARGE SCALE GENOMIC DNA]</scope>
    <source>
        <strain evidence="5 6">DSM 22489</strain>
    </source>
</reference>
<protein>
    <recommendedName>
        <fullName evidence="3">Pyridine nucleotide-disulfide oxidoreductase domain-containing protein 2</fullName>
    </recommendedName>
</protein>
<evidence type="ECO:0000256" key="3">
    <source>
        <dbReference type="ARBA" id="ARBA00040298"/>
    </source>
</evidence>
<dbReference type="PRINTS" id="PR00419">
    <property type="entry name" value="ADXRDTASE"/>
</dbReference>
<feature type="domain" description="Amine oxidase" evidence="4">
    <location>
        <begin position="15"/>
        <end position="265"/>
    </location>
</feature>
<gene>
    <name evidence="5" type="ORF">SAMN05421819_2277</name>
</gene>
<dbReference type="Pfam" id="PF01593">
    <property type="entry name" value="Amino_oxidase"/>
    <property type="match status" value="1"/>
</dbReference>
<dbReference type="OrthoDB" id="9814556at2"/>
<dbReference type="GO" id="GO:0016491">
    <property type="term" value="F:oxidoreductase activity"/>
    <property type="evidence" value="ECO:0007669"/>
    <property type="project" value="InterPro"/>
</dbReference>
<dbReference type="Proteomes" id="UP000236728">
    <property type="component" value="Unassembled WGS sequence"/>
</dbReference>
<evidence type="ECO:0000259" key="4">
    <source>
        <dbReference type="Pfam" id="PF01593"/>
    </source>
</evidence>
<dbReference type="PANTHER" id="PTHR10668">
    <property type="entry name" value="PHYTOENE DEHYDROGENASE"/>
    <property type="match status" value="1"/>
</dbReference>